<dbReference type="AlphaFoldDB" id="A0A0F9PLI7"/>
<reference evidence="1" key="1">
    <citation type="journal article" date="2015" name="Nature">
        <title>Complex archaea that bridge the gap between prokaryotes and eukaryotes.</title>
        <authorList>
            <person name="Spang A."/>
            <person name="Saw J.H."/>
            <person name="Jorgensen S.L."/>
            <person name="Zaremba-Niedzwiedzka K."/>
            <person name="Martijn J."/>
            <person name="Lind A.E."/>
            <person name="van Eijk R."/>
            <person name="Schleper C."/>
            <person name="Guy L."/>
            <person name="Ettema T.J."/>
        </authorList>
    </citation>
    <scope>NUCLEOTIDE SEQUENCE</scope>
</reference>
<comment type="caution">
    <text evidence="1">The sequence shown here is derived from an EMBL/GenBank/DDBJ whole genome shotgun (WGS) entry which is preliminary data.</text>
</comment>
<protein>
    <submittedName>
        <fullName evidence="1">Uncharacterized protein</fullName>
    </submittedName>
</protein>
<dbReference type="EMBL" id="LAZR01002361">
    <property type="protein sequence ID" value="KKN31044.1"/>
    <property type="molecule type" value="Genomic_DNA"/>
</dbReference>
<accession>A0A0F9PLI7</accession>
<organism evidence="1">
    <name type="scientific">marine sediment metagenome</name>
    <dbReference type="NCBI Taxonomy" id="412755"/>
    <lineage>
        <taxon>unclassified sequences</taxon>
        <taxon>metagenomes</taxon>
        <taxon>ecological metagenomes</taxon>
    </lineage>
</organism>
<proteinExistence type="predicted"/>
<evidence type="ECO:0000313" key="1">
    <source>
        <dbReference type="EMBL" id="KKN31044.1"/>
    </source>
</evidence>
<name>A0A0F9PLI7_9ZZZZ</name>
<sequence>MTNQLDQIGGLVISANRFGWPVVRRREPRVRGIVTKQVGYRRGHGWLCPEVQQRLRLQLRQGVYVPLWLELRRQIDRSIMPSWWIDEGATA</sequence>
<gene>
    <name evidence="1" type="ORF">LCGC14_0827940</name>
</gene>